<evidence type="ECO:0000256" key="6">
    <source>
        <dbReference type="ARBA" id="ARBA00022729"/>
    </source>
</evidence>
<dbReference type="GO" id="GO:0008270">
    <property type="term" value="F:zinc ion binding"/>
    <property type="evidence" value="ECO:0007669"/>
    <property type="project" value="InterPro"/>
</dbReference>
<keyword evidence="7 12" id="KW-0378">Hydrolase</keyword>
<dbReference type="EC" id="3.4.17.1" evidence="12"/>
<dbReference type="PANTHER" id="PTHR11705">
    <property type="entry name" value="PROTEASE FAMILY M14 CARBOXYPEPTIDASE A,B"/>
    <property type="match status" value="1"/>
</dbReference>
<dbReference type="AlphaFoldDB" id="A0A1W1D416"/>
<dbReference type="SUPFAM" id="SSF53187">
    <property type="entry name" value="Zn-dependent exopeptidases"/>
    <property type="match status" value="1"/>
</dbReference>
<dbReference type="InterPro" id="IPR003961">
    <property type="entry name" value="FN3_dom"/>
</dbReference>
<protein>
    <submittedName>
        <fullName evidence="12">Carboxypeptidase A1</fullName>
        <ecNumber evidence="12">3.4.17.1</ecNumber>
    </submittedName>
</protein>
<dbReference type="EMBL" id="FPHP01000029">
    <property type="protein sequence ID" value="SFV75344.1"/>
    <property type="molecule type" value="Genomic_DNA"/>
</dbReference>
<accession>A0A1W1D416</accession>
<keyword evidence="3 12" id="KW-0121">Carboxypeptidase</keyword>
<keyword evidence="5" id="KW-0479">Metal-binding</keyword>
<dbReference type="SUPFAM" id="SSF49265">
    <property type="entry name" value="Fibronectin type III"/>
    <property type="match status" value="1"/>
</dbReference>
<dbReference type="PROSITE" id="PS00132">
    <property type="entry name" value="CARBOXYPEPT_ZN_1"/>
    <property type="match status" value="1"/>
</dbReference>
<proteinExistence type="inferred from homology"/>
<dbReference type="InterPro" id="IPR036116">
    <property type="entry name" value="FN3_sf"/>
</dbReference>
<evidence type="ECO:0000256" key="1">
    <source>
        <dbReference type="ARBA" id="ARBA00001947"/>
    </source>
</evidence>
<dbReference type="Gene3D" id="2.60.40.10">
    <property type="entry name" value="Immunoglobulins"/>
    <property type="match status" value="1"/>
</dbReference>
<dbReference type="Pfam" id="PF00246">
    <property type="entry name" value="Peptidase_M14"/>
    <property type="match status" value="1"/>
</dbReference>
<evidence type="ECO:0000256" key="3">
    <source>
        <dbReference type="ARBA" id="ARBA00022645"/>
    </source>
</evidence>
<keyword evidence="8" id="KW-0862">Zinc</keyword>
<evidence type="ECO:0000259" key="11">
    <source>
        <dbReference type="PROSITE" id="PS52035"/>
    </source>
</evidence>
<dbReference type="GO" id="GO:0005615">
    <property type="term" value="C:extracellular space"/>
    <property type="evidence" value="ECO:0007669"/>
    <property type="project" value="TreeGrafter"/>
</dbReference>
<dbReference type="SMART" id="SM00631">
    <property type="entry name" value="Zn_pept"/>
    <property type="match status" value="1"/>
</dbReference>
<keyword evidence="6" id="KW-0732">Signal</keyword>
<dbReference type="GO" id="GO:0006508">
    <property type="term" value="P:proteolysis"/>
    <property type="evidence" value="ECO:0007669"/>
    <property type="project" value="UniProtKB-KW"/>
</dbReference>
<feature type="domain" description="Peptidase M14" evidence="11">
    <location>
        <begin position="4"/>
        <end position="292"/>
    </location>
</feature>
<dbReference type="InterPro" id="IPR057246">
    <property type="entry name" value="CARBOXYPEPT_ZN_1"/>
</dbReference>
<dbReference type="PROSITE" id="PS50853">
    <property type="entry name" value="FN3"/>
    <property type="match status" value="1"/>
</dbReference>
<feature type="domain" description="Fibronectin type-III" evidence="10">
    <location>
        <begin position="302"/>
        <end position="395"/>
    </location>
</feature>
<keyword evidence="4" id="KW-0645">Protease</keyword>
<dbReference type="PANTHER" id="PTHR11705:SF143">
    <property type="entry name" value="SLL0236 PROTEIN"/>
    <property type="match status" value="1"/>
</dbReference>
<reference evidence="12" key="1">
    <citation type="submission" date="2016-10" db="EMBL/GenBank/DDBJ databases">
        <authorList>
            <person name="de Groot N.N."/>
        </authorList>
    </citation>
    <scope>NUCLEOTIDE SEQUENCE</scope>
</reference>
<comment type="similarity">
    <text evidence="2">Belongs to the peptidase M14 family.</text>
</comment>
<sequence length="861" mass="98627">MRQQYSSYEECVSFFQQAQKEYPNLFFVESIGKTHEERDIIAVSITNNVQEHHKKPALFYTGTIHAREWIGVELSLAFAKYIIEQAKYNPELNAILDKTTLYMVPCANPDGFEYSRNHFAFWRKNRRRNKDGSFGVDLNRNFEVGFSKNSNMTSNVYSGPHPFSEPETRALRDFVLGHKNITIALDYHSQGNVFFPAHNFIHEDAIDAIDLNLLASNMAEEIRKESGREYGVHMGKPPTKLISGSGREFYYSQGILSLVVEVGTRNISDYQENMSENIAENIPALIYALSEVNNYQKDNLPRVEAFQPLLITSREVELSWEYDDNDFIYFEIYRSTKSKGYAQVSNRIGVTKSKTFLDKNLQPATNYYYFIRAIDKKSGLKSPFAQKIGLRTNPASDMFSKILYPVPSKIGYVGEKTKKNSEHFGYNSMFVGISEGRGECFGVCGFSLQTIPQHAIITSAKISFYPMNRVAVQVESYGEWRVGQMDGKSIKQIDDFQSIKDAKMLSYIDRPTGSAQLSQGIWRTYQFARQELDVLQEALKQREAYFRMEGPSSLPLNRASQMMQWDIGYGPFSGGLTFRPKLDISYTLEDAKVELLSSEEYTVTKEDVIDAKLSVGYDRNGEKQFGYMEFDLSHLPHKEDTTISVAYIDIEVHKIASLKNIRFHIEMVLPFKEKNYENIKAREVIERIGYDVSVSELKNSTVHRFVFDSYAIKEILKCASTLSKAVFVISASSEIPFTKSQVVEFIDEKRLKRPSLVMQYIKKHQVPPKPVKNLRYSISKGMIKLEWDKSDDISHKGVIVVKNPFKIPSTPYDGQKLYGGGDNYTFDNFGSKDVHKYYAVFSYDDVPNFSKPAVLEYNGRS</sequence>
<evidence type="ECO:0000259" key="10">
    <source>
        <dbReference type="PROSITE" id="PS50853"/>
    </source>
</evidence>
<dbReference type="FunFam" id="3.40.630.10:FF:000084">
    <property type="entry name" value="Carboxypeptidase B2"/>
    <property type="match status" value="1"/>
</dbReference>
<dbReference type="PRINTS" id="PR00765">
    <property type="entry name" value="CRBOXYPTASEA"/>
</dbReference>
<evidence type="ECO:0000256" key="7">
    <source>
        <dbReference type="ARBA" id="ARBA00022801"/>
    </source>
</evidence>
<evidence type="ECO:0000256" key="9">
    <source>
        <dbReference type="ARBA" id="ARBA00023049"/>
    </source>
</evidence>
<name>A0A1W1D416_9ZZZZ</name>
<evidence type="ECO:0000256" key="8">
    <source>
        <dbReference type="ARBA" id="ARBA00022833"/>
    </source>
</evidence>
<evidence type="ECO:0000256" key="2">
    <source>
        <dbReference type="ARBA" id="ARBA00005988"/>
    </source>
</evidence>
<gene>
    <name evidence="12" type="ORF">MNB_SM-3-364</name>
</gene>
<dbReference type="InterPro" id="IPR000834">
    <property type="entry name" value="Peptidase_M14"/>
</dbReference>
<evidence type="ECO:0000256" key="5">
    <source>
        <dbReference type="ARBA" id="ARBA00022723"/>
    </source>
</evidence>
<dbReference type="CDD" id="cd00063">
    <property type="entry name" value="FN3"/>
    <property type="match status" value="1"/>
</dbReference>
<evidence type="ECO:0000256" key="4">
    <source>
        <dbReference type="ARBA" id="ARBA00022670"/>
    </source>
</evidence>
<dbReference type="GO" id="GO:0004181">
    <property type="term" value="F:metallocarboxypeptidase activity"/>
    <property type="evidence" value="ECO:0007669"/>
    <property type="project" value="UniProtKB-EC"/>
</dbReference>
<dbReference type="InterPro" id="IPR013783">
    <property type="entry name" value="Ig-like_fold"/>
</dbReference>
<evidence type="ECO:0000313" key="12">
    <source>
        <dbReference type="EMBL" id="SFV75344.1"/>
    </source>
</evidence>
<comment type="cofactor">
    <cofactor evidence="1">
        <name>Zn(2+)</name>
        <dbReference type="ChEBI" id="CHEBI:29105"/>
    </cofactor>
</comment>
<organism evidence="12">
    <name type="scientific">hydrothermal vent metagenome</name>
    <dbReference type="NCBI Taxonomy" id="652676"/>
    <lineage>
        <taxon>unclassified sequences</taxon>
        <taxon>metagenomes</taxon>
        <taxon>ecological metagenomes</taxon>
    </lineage>
</organism>
<dbReference type="PROSITE" id="PS52035">
    <property type="entry name" value="PEPTIDASE_M14"/>
    <property type="match status" value="1"/>
</dbReference>
<keyword evidence="9" id="KW-0482">Metalloprotease</keyword>
<dbReference type="Gene3D" id="3.40.630.10">
    <property type="entry name" value="Zn peptidases"/>
    <property type="match status" value="1"/>
</dbReference>